<sequence>MNQEMKRYLPEKVPDHLFTQNKLNRMGLTTTSEHVAYVSYPEQKREYKLFDINNTRKRKQQKGFSLGEKDLTVEKILEERKRELDVRRSQLG</sequence>
<proteinExistence type="predicted"/>
<gene>
    <name evidence="1" type="ORF">FZD51_03690</name>
</gene>
<dbReference type="EMBL" id="VTER01000002">
    <property type="protein sequence ID" value="TYS51154.1"/>
    <property type="molecule type" value="Genomic_DNA"/>
</dbReference>
<name>A0A5D4RMV2_9BACI</name>
<protein>
    <submittedName>
        <fullName evidence="1">Uncharacterized protein</fullName>
    </submittedName>
</protein>
<evidence type="ECO:0000313" key="1">
    <source>
        <dbReference type="EMBL" id="TYS51154.1"/>
    </source>
</evidence>
<accession>A0A5D4RMV2</accession>
<reference evidence="1 2" key="1">
    <citation type="submission" date="2019-08" db="EMBL/GenBank/DDBJ databases">
        <title>Bacillus genomes from the desert of Cuatro Cienegas, Coahuila.</title>
        <authorList>
            <person name="Olmedo-Alvarez G."/>
        </authorList>
    </citation>
    <scope>NUCLEOTIDE SEQUENCE [LARGE SCALE GENOMIC DNA]</scope>
    <source>
        <strain evidence="1 2">CH446_14T</strain>
    </source>
</reference>
<organism evidence="1 2">
    <name type="scientific">Bacillus infantis</name>
    <dbReference type="NCBI Taxonomy" id="324767"/>
    <lineage>
        <taxon>Bacteria</taxon>
        <taxon>Bacillati</taxon>
        <taxon>Bacillota</taxon>
        <taxon>Bacilli</taxon>
        <taxon>Bacillales</taxon>
        <taxon>Bacillaceae</taxon>
        <taxon>Bacillus</taxon>
    </lineage>
</organism>
<dbReference type="AlphaFoldDB" id="A0A5D4RMV2"/>
<comment type="caution">
    <text evidence="1">The sequence shown here is derived from an EMBL/GenBank/DDBJ whole genome shotgun (WGS) entry which is preliminary data.</text>
</comment>
<dbReference type="RefSeq" id="WP_148973530.1">
    <property type="nucleotide sequence ID" value="NZ_JBBCLX010000007.1"/>
</dbReference>
<evidence type="ECO:0000313" key="2">
    <source>
        <dbReference type="Proteomes" id="UP000322139"/>
    </source>
</evidence>
<dbReference type="Proteomes" id="UP000322139">
    <property type="component" value="Unassembled WGS sequence"/>
</dbReference>